<sequence length="153" mass="16293">MKRPGQGTQGNTRDPGGTTGADAQGCVGGGGSAAAGATGKTCHYRKLVGHKKGYCKNFANKKKRNVKKRRTTNDVVVTASTGTHVASGASHTEAERKLRAHLTLKPNGIPVYSANRLRRWATTLLSYDFNVEYVNTKDFGQADALCSLIASQL</sequence>
<dbReference type="AlphaFoldDB" id="A0A183UZK8"/>
<dbReference type="WBParaSite" id="TCNE_0001392801-mRNA-1">
    <property type="protein sequence ID" value="TCNE_0001392801-mRNA-1"/>
    <property type="gene ID" value="TCNE_0001392801"/>
</dbReference>
<reference evidence="4" key="1">
    <citation type="submission" date="2016-06" db="UniProtKB">
        <authorList>
            <consortium name="WormBaseParasite"/>
        </authorList>
    </citation>
    <scope>IDENTIFICATION</scope>
</reference>
<organism evidence="3 4">
    <name type="scientific">Toxocara canis</name>
    <name type="common">Canine roundworm</name>
    <dbReference type="NCBI Taxonomy" id="6265"/>
    <lineage>
        <taxon>Eukaryota</taxon>
        <taxon>Metazoa</taxon>
        <taxon>Ecdysozoa</taxon>
        <taxon>Nematoda</taxon>
        <taxon>Chromadorea</taxon>
        <taxon>Rhabditida</taxon>
        <taxon>Spirurina</taxon>
        <taxon>Ascaridomorpha</taxon>
        <taxon>Ascaridoidea</taxon>
        <taxon>Toxocaridae</taxon>
        <taxon>Toxocara</taxon>
    </lineage>
</organism>
<proteinExistence type="predicted"/>
<keyword evidence="3" id="KW-1185">Reference proteome</keyword>
<protein>
    <submittedName>
        <fullName evidence="4">SWIM-type domain-containing protein</fullName>
    </submittedName>
</protein>
<gene>
    <name evidence="2" type="ORF">TCNE_LOCUS13928</name>
</gene>
<accession>A0A183UZK8</accession>
<evidence type="ECO:0000313" key="3">
    <source>
        <dbReference type="Proteomes" id="UP000050794"/>
    </source>
</evidence>
<evidence type="ECO:0000313" key="4">
    <source>
        <dbReference type="WBParaSite" id="TCNE_0001392801-mRNA-1"/>
    </source>
</evidence>
<dbReference type="EMBL" id="UYWY01021966">
    <property type="protein sequence ID" value="VDM45249.1"/>
    <property type="molecule type" value="Genomic_DNA"/>
</dbReference>
<feature type="region of interest" description="Disordered" evidence="1">
    <location>
        <begin position="1"/>
        <end position="23"/>
    </location>
</feature>
<name>A0A183UZK8_TOXCA</name>
<dbReference type="Proteomes" id="UP000050794">
    <property type="component" value="Unassembled WGS sequence"/>
</dbReference>
<reference evidence="2 3" key="2">
    <citation type="submission" date="2018-11" db="EMBL/GenBank/DDBJ databases">
        <authorList>
            <consortium name="Pathogen Informatics"/>
        </authorList>
    </citation>
    <scope>NUCLEOTIDE SEQUENCE [LARGE SCALE GENOMIC DNA]</scope>
</reference>
<evidence type="ECO:0000313" key="2">
    <source>
        <dbReference type="EMBL" id="VDM45249.1"/>
    </source>
</evidence>
<evidence type="ECO:0000256" key="1">
    <source>
        <dbReference type="SAM" id="MobiDB-lite"/>
    </source>
</evidence>